<dbReference type="AlphaFoldDB" id="A0A6A6SCB2"/>
<keyword evidence="3" id="KW-1185">Reference proteome</keyword>
<feature type="transmembrane region" description="Helical" evidence="1">
    <location>
        <begin position="36"/>
        <end position="54"/>
    </location>
</feature>
<dbReference type="Proteomes" id="UP000799753">
    <property type="component" value="Unassembled WGS sequence"/>
</dbReference>
<organism evidence="2 3">
    <name type="scientific">Massarina eburnea CBS 473.64</name>
    <dbReference type="NCBI Taxonomy" id="1395130"/>
    <lineage>
        <taxon>Eukaryota</taxon>
        <taxon>Fungi</taxon>
        <taxon>Dikarya</taxon>
        <taxon>Ascomycota</taxon>
        <taxon>Pezizomycotina</taxon>
        <taxon>Dothideomycetes</taxon>
        <taxon>Pleosporomycetidae</taxon>
        <taxon>Pleosporales</taxon>
        <taxon>Massarineae</taxon>
        <taxon>Massarinaceae</taxon>
        <taxon>Massarina</taxon>
    </lineage>
</organism>
<dbReference type="EMBL" id="MU006778">
    <property type="protein sequence ID" value="KAF2644912.1"/>
    <property type="molecule type" value="Genomic_DNA"/>
</dbReference>
<gene>
    <name evidence="2" type="ORF">P280DRAFT_183408</name>
</gene>
<proteinExistence type="predicted"/>
<accession>A0A6A6SCB2</accession>
<keyword evidence="1" id="KW-1133">Transmembrane helix</keyword>
<name>A0A6A6SCB2_9PLEO</name>
<feature type="transmembrane region" description="Helical" evidence="1">
    <location>
        <begin position="6"/>
        <end position="24"/>
    </location>
</feature>
<evidence type="ECO:0000313" key="3">
    <source>
        <dbReference type="Proteomes" id="UP000799753"/>
    </source>
</evidence>
<keyword evidence="1" id="KW-0812">Transmembrane</keyword>
<keyword evidence="1" id="KW-0472">Membrane</keyword>
<evidence type="ECO:0000313" key="2">
    <source>
        <dbReference type="EMBL" id="KAF2644912.1"/>
    </source>
</evidence>
<sequence length="76" mass="8724">MFTFAPPLHLFFSSLLVSIYLSIYSYLRRMDCEETFCFPFSSLFGMGGFFFSSFQDSGYQMFSLHLCSATATATIY</sequence>
<reference evidence="2" key="1">
    <citation type="journal article" date="2020" name="Stud. Mycol.">
        <title>101 Dothideomycetes genomes: a test case for predicting lifestyles and emergence of pathogens.</title>
        <authorList>
            <person name="Haridas S."/>
            <person name="Albert R."/>
            <person name="Binder M."/>
            <person name="Bloem J."/>
            <person name="Labutti K."/>
            <person name="Salamov A."/>
            <person name="Andreopoulos B."/>
            <person name="Baker S."/>
            <person name="Barry K."/>
            <person name="Bills G."/>
            <person name="Bluhm B."/>
            <person name="Cannon C."/>
            <person name="Castanera R."/>
            <person name="Culley D."/>
            <person name="Daum C."/>
            <person name="Ezra D."/>
            <person name="Gonzalez J."/>
            <person name="Henrissat B."/>
            <person name="Kuo A."/>
            <person name="Liang C."/>
            <person name="Lipzen A."/>
            <person name="Lutzoni F."/>
            <person name="Magnuson J."/>
            <person name="Mondo S."/>
            <person name="Nolan M."/>
            <person name="Ohm R."/>
            <person name="Pangilinan J."/>
            <person name="Park H.-J."/>
            <person name="Ramirez L."/>
            <person name="Alfaro M."/>
            <person name="Sun H."/>
            <person name="Tritt A."/>
            <person name="Yoshinaga Y."/>
            <person name="Zwiers L.-H."/>
            <person name="Turgeon B."/>
            <person name="Goodwin S."/>
            <person name="Spatafora J."/>
            <person name="Crous P."/>
            <person name="Grigoriev I."/>
        </authorList>
    </citation>
    <scope>NUCLEOTIDE SEQUENCE</scope>
    <source>
        <strain evidence="2">CBS 473.64</strain>
    </source>
</reference>
<protein>
    <submittedName>
        <fullName evidence="2">Uncharacterized protein</fullName>
    </submittedName>
</protein>
<evidence type="ECO:0000256" key="1">
    <source>
        <dbReference type="SAM" id="Phobius"/>
    </source>
</evidence>